<dbReference type="Proteomes" id="UP000030664">
    <property type="component" value="Unassembled WGS sequence"/>
</dbReference>
<feature type="compositionally biased region" description="Basic and acidic residues" evidence="1">
    <location>
        <begin position="86"/>
        <end position="95"/>
    </location>
</feature>
<reference evidence="3 4" key="1">
    <citation type="submission" date="2014-09" db="EMBL/GenBank/DDBJ databases">
        <title>High-quality draft genome sequence of Kocuria marina SO9-6, an actinobacterium isolated from a copper mine.</title>
        <authorList>
            <person name="Castro D.B."/>
            <person name="Pereira L.B."/>
            <person name="Silva M.V."/>
            <person name="Silva B.P."/>
            <person name="Zanardi B.R."/>
            <person name="Carlos C."/>
            <person name="Belgini D.R."/>
            <person name="Limache E.G."/>
            <person name="Lacerda G.V."/>
            <person name="Nery M.B."/>
            <person name="Gomes M.B."/>
            <person name="Souza S."/>
            <person name="Silva T.M."/>
            <person name="Rodrigues V.D."/>
            <person name="Paulino L.C."/>
            <person name="Vicentini R."/>
            <person name="Ferraz L.F."/>
            <person name="Ottoboni L.M."/>
        </authorList>
    </citation>
    <scope>NUCLEOTIDE SEQUENCE [LARGE SCALE GENOMIC DNA]</scope>
    <source>
        <strain evidence="3 4">SO9-6</strain>
    </source>
</reference>
<dbReference type="EMBL" id="JROM01000003">
    <property type="protein sequence ID" value="KHE75555.1"/>
    <property type="molecule type" value="Genomic_DNA"/>
</dbReference>
<dbReference type="AlphaFoldDB" id="A0A0B0DFP6"/>
<keyword evidence="2" id="KW-1133">Transmembrane helix</keyword>
<keyword evidence="2" id="KW-0812">Transmembrane</keyword>
<dbReference type="STRING" id="223184.AS25_00255"/>
<organism evidence="3 4">
    <name type="scientific">Kocuria marina</name>
    <dbReference type="NCBI Taxonomy" id="223184"/>
    <lineage>
        <taxon>Bacteria</taxon>
        <taxon>Bacillati</taxon>
        <taxon>Actinomycetota</taxon>
        <taxon>Actinomycetes</taxon>
        <taxon>Micrococcales</taxon>
        <taxon>Micrococcaceae</taxon>
        <taxon>Kocuria</taxon>
    </lineage>
</organism>
<protein>
    <submittedName>
        <fullName evidence="3">Uncharacterized protein</fullName>
    </submittedName>
</protein>
<gene>
    <name evidence="3" type="ORF">AS25_00255</name>
</gene>
<name>A0A0B0DFP6_9MICC</name>
<comment type="caution">
    <text evidence="3">The sequence shown here is derived from an EMBL/GenBank/DDBJ whole genome shotgun (WGS) entry which is preliminary data.</text>
</comment>
<evidence type="ECO:0000313" key="4">
    <source>
        <dbReference type="Proteomes" id="UP000030664"/>
    </source>
</evidence>
<evidence type="ECO:0000313" key="3">
    <source>
        <dbReference type="EMBL" id="KHE75555.1"/>
    </source>
</evidence>
<feature type="compositionally biased region" description="Basic and acidic residues" evidence="1">
    <location>
        <begin position="57"/>
        <end position="71"/>
    </location>
</feature>
<dbReference type="eggNOG" id="ENOG5030TCE">
    <property type="taxonomic scope" value="Bacteria"/>
</dbReference>
<accession>A0A0B0DFP6</accession>
<evidence type="ECO:0000256" key="1">
    <source>
        <dbReference type="SAM" id="MobiDB-lite"/>
    </source>
</evidence>
<sequence>MITVMDYLAVFVPSLGVGVIFYLVMRWLLRGDRTERSAQAQARDDAEQWYRSVREREGDKAPFGYQEDKPRQQRGLGLRNSIPIRESPEDPNRPQ</sequence>
<feature type="transmembrane region" description="Helical" evidence="2">
    <location>
        <begin position="6"/>
        <end position="29"/>
    </location>
</feature>
<keyword evidence="2" id="KW-0472">Membrane</keyword>
<feature type="region of interest" description="Disordered" evidence="1">
    <location>
        <begin position="57"/>
        <end position="95"/>
    </location>
</feature>
<evidence type="ECO:0000256" key="2">
    <source>
        <dbReference type="SAM" id="Phobius"/>
    </source>
</evidence>
<proteinExistence type="predicted"/>